<dbReference type="Pfam" id="PF13539">
    <property type="entry name" value="Peptidase_M15_4"/>
    <property type="match status" value="1"/>
</dbReference>
<accession>X1HY13</accession>
<dbReference type="GO" id="GO:0008233">
    <property type="term" value="F:peptidase activity"/>
    <property type="evidence" value="ECO:0007669"/>
    <property type="project" value="InterPro"/>
</dbReference>
<evidence type="ECO:0000313" key="2">
    <source>
        <dbReference type="EMBL" id="GAH75031.1"/>
    </source>
</evidence>
<gene>
    <name evidence="2" type="ORF">S03H2_47919</name>
</gene>
<dbReference type="SUPFAM" id="SSF55166">
    <property type="entry name" value="Hedgehog/DD-peptidase"/>
    <property type="match status" value="1"/>
</dbReference>
<protein>
    <recommendedName>
        <fullName evidence="1">Peptidase M15C domain-containing protein</fullName>
    </recommendedName>
</protein>
<proteinExistence type="predicted"/>
<dbReference type="Gene3D" id="3.30.1380.10">
    <property type="match status" value="1"/>
</dbReference>
<comment type="caution">
    <text evidence="2">The sequence shown here is derived from an EMBL/GenBank/DDBJ whole genome shotgun (WGS) entry which is preliminary data.</text>
</comment>
<sequence>MPGNTVTNTDGYKKKSKHQRWRAGDLLVLAWDGRRFQSKWRPRKPYEILGEFWEDLGGTWGGRWKERGITAFDDPFHFQI</sequence>
<dbReference type="InterPro" id="IPR039561">
    <property type="entry name" value="Peptidase_M15C"/>
</dbReference>
<dbReference type="EMBL" id="BARU01030168">
    <property type="protein sequence ID" value="GAH75031.1"/>
    <property type="molecule type" value="Genomic_DNA"/>
</dbReference>
<dbReference type="AlphaFoldDB" id="X1HY13"/>
<name>X1HY13_9ZZZZ</name>
<feature type="domain" description="Peptidase M15C" evidence="1">
    <location>
        <begin position="13"/>
        <end position="80"/>
    </location>
</feature>
<reference evidence="2" key="1">
    <citation type="journal article" date="2014" name="Front. Microbiol.">
        <title>High frequency of phylogenetically diverse reductive dehalogenase-homologous genes in deep subseafloor sedimentary metagenomes.</title>
        <authorList>
            <person name="Kawai M."/>
            <person name="Futagami T."/>
            <person name="Toyoda A."/>
            <person name="Takaki Y."/>
            <person name="Nishi S."/>
            <person name="Hori S."/>
            <person name="Arai W."/>
            <person name="Tsubouchi T."/>
            <person name="Morono Y."/>
            <person name="Uchiyama I."/>
            <person name="Ito T."/>
            <person name="Fujiyama A."/>
            <person name="Inagaki F."/>
            <person name="Takami H."/>
        </authorList>
    </citation>
    <scope>NUCLEOTIDE SEQUENCE</scope>
    <source>
        <strain evidence="2">Expedition CK06-06</strain>
    </source>
</reference>
<organism evidence="2">
    <name type="scientific">marine sediment metagenome</name>
    <dbReference type="NCBI Taxonomy" id="412755"/>
    <lineage>
        <taxon>unclassified sequences</taxon>
        <taxon>metagenomes</taxon>
        <taxon>ecological metagenomes</taxon>
    </lineage>
</organism>
<dbReference type="InterPro" id="IPR009045">
    <property type="entry name" value="Zn_M74/Hedgehog-like"/>
</dbReference>
<evidence type="ECO:0000259" key="1">
    <source>
        <dbReference type="Pfam" id="PF13539"/>
    </source>
</evidence>